<reference evidence="3 4" key="1">
    <citation type="submission" date="2013-03" db="EMBL/GenBank/DDBJ databases">
        <title>Assembly of a new bacterial strain Brevibacillus borstelensis AK1.</title>
        <authorList>
            <person name="Rajan I."/>
            <person name="PoliReddy D."/>
            <person name="Sugumar T."/>
            <person name="Rathinam K."/>
            <person name="Alqarawi S."/>
            <person name="Khalil A.B."/>
            <person name="Sivakumar N."/>
        </authorList>
    </citation>
    <scope>NUCLEOTIDE SEQUENCE [LARGE SCALE GENOMIC DNA]</scope>
    <source>
        <strain evidence="3 4">AK1</strain>
    </source>
</reference>
<feature type="coiled-coil region" evidence="1">
    <location>
        <begin position="60"/>
        <end position="87"/>
    </location>
</feature>
<organism evidence="3 4">
    <name type="scientific">Brevibacillus borstelensis AK1</name>
    <dbReference type="NCBI Taxonomy" id="1300222"/>
    <lineage>
        <taxon>Bacteria</taxon>
        <taxon>Bacillati</taxon>
        <taxon>Bacillota</taxon>
        <taxon>Bacilli</taxon>
        <taxon>Bacillales</taxon>
        <taxon>Paenibacillaceae</taxon>
        <taxon>Brevibacillus</taxon>
    </lineage>
</organism>
<dbReference type="InterPro" id="IPR039076">
    <property type="entry name" value="DivIC"/>
</dbReference>
<dbReference type="PANTHER" id="PTHR40027:SF1">
    <property type="entry name" value="CELL DIVISION PROTEIN DIVIC"/>
    <property type="match status" value="1"/>
</dbReference>
<evidence type="ECO:0000313" key="4">
    <source>
        <dbReference type="Proteomes" id="UP000012081"/>
    </source>
</evidence>
<evidence type="ECO:0000313" key="3">
    <source>
        <dbReference type="EMBL" id="EMT51069.1"/>
    </source>
</evidence>
<keyword evidence="1" id="KW-0175">Coiled coil</keyword>
<evidence type="ECO:0000256" key="1">
    <source>
        <dbReference type="SAM" id="Coils"/>
    </source>
</evidence>
<keyword evidence="2" id="KW-0472">Membrane</keyword>
<evidence type="ECO:0000256" key="2">
    <source>
        <dbReference type="SAM" id="Phobius"/>
    </source>
</evidence>
<dbReference type="GO" id="GO:0051301">
    <property type="term" value="P:cell division"/>
    <property type="evidence" value="ECO:0007669"/>
    <property type="project" value="UniProtKB-KW"/>
</dbReference>
<keyword evidence="3" id="KW-0132">Cell division</keyword>
<dbReference type="STRING" id="1300222.I532_19172"/>
<dbReference type="EMBL" id="APBN01000010">
    <property type="protein sequence ID" value="EMT51069.1"/>
    <property type="molecule type" value="Genomic_DNA"/>
</dbReference>
<dbReference type="Pfam" id="PF04977">
    <property type="entry name" value="DivIC"/>
    <property type="match status" value="1"/>
</dbReference>
<feature type="transmembrane region" description="Helical" evidence="2">
    <location>
        <begin position="37"/>
        <end position="54"/>
    </location>
</feature>
<name>M8D481_9BACL</name>
<proteinExistence type="predicted"/>
<sequence length="119" mass="13768">MVIREEAEVTAIEVANMRTVSPPQVNNRKGQKRRIRLVLFFVLCLFVWAGYTLYVQSEDLAGKKAELEALKQEMNAVQAEQAELTYKASRLYDQDYIAELARKQFFYTKPGESIYVIPE</sequence>
<dbReference type="InterPro" id="IPR007060">
    <property type="entry name" value="FtsL/DivIC"/>
</dbReference>
<keyword evidence="2" id="KW-0812">Transmembrane</keyword>
<comment type="caution">
    <text evidence="3">The sequence shown here is derived from an EMBL/GenBank/DDBJ whole genome shotgun (WGS) entry which is preliminary data.</text>
</comment>
<keyword evidence="3" id="KW-0131">Cell cycle</keyword>
<gene>
    <name evidence="3" type="ORF">I532_19172</name>
</gene>
<protein>
    <submittedName>
        <fullName evidence="3">Cell division protein</fullName>
    </submittedName>
</protein>
<dbReference type="PATRIC" id="fig|1300222.3.peg.4026"/>
<accession>M8D481</accession>
<keyword evidence="4" id="KW-1185">Reference proteome</keyword>
<dbReference type="AlphaFoldDB" id="M8D481"/>
<keyword evidence="2" id="KW-1133">Transmembrane helix</keyword>
<dbReference type="PANTHER" id="PTHR40027">
    <property type="entry name" value="CELL DIVISION PROTEIN DIVIC"/>
    <property type="match status" value="1"/>
</dbReference>
<dbReference type="Proteomes" id="UP000012081">
    <property type="component" value="Unassembled WGS sequence"/>
</dbReference>